<dbReference type="AlphaFoldDB" id="A0AAV2K3D3"/>
<dbReference type="EMBL" id="OZ035838">
    <property type="protein sequence ID" value="CAL1584234.1"/>
    <property type="molecule type" value="Genomic_DNA"/>
</dbReference>
<keyword evidence="2" id="KW-1185">Reference proteome</keyword>
<sequence>MSQPVRNVRTFMSAPPKRQCQAVHGVRAKSAPPTRAPCLRLDPCAYTGHRLYTDSCVKSTGPLRSPHGAKEKRTLNLSITSAFTRVIKGHIPHYTLSLFRLLFRLDRRTHKMSKEEATRA</sequence>
<dbReference type="Proteomes" id="UP001497482">
    <property type="component" value="Chromosome 16"/>
</dbReference>
<organism evidence="1 2">
    <name type="scientific">Knipowitschia caucasica</name>
    <name type="common">Caucasian dwarf goby</name>
    <name type="synonym">Pomatoschistus caucasicus</name>
    <dbReference type="NCBI Taxonomy" id="637954"/>
    <lineage>
        <taxon>Eukaryota</taxon>
        <taxon>Metazoa</taxon>
        <taxon>Chordata</taxon>
        <taxon>Craniata</taxon>
        <taxon>Vertebrata</taxon>
        <taxon>Euteleostomi</taxon>
        <taxon>Actinopterygii</taxon>
        <taxon>Neopterygii</taxon>
        <taxon>Teleostei</taxon>
        <taxon>Neoteleostei</taxon>
        <taxon>Acanthomorphata</taxon>
        <taxon>Gobiaria</taxon>
        <taxon>Gobiiformes</taxon>
        <taxon>Gobioidei</taxon>
        <taxon>Gobiidae</taxon>
        <taxon>Gobiinae</taxon>
        <taxon>Knipowitschia</taxon>
    </lineage>
</organism>
<reference evidence="1 2" key="1">
    <citation type="submission" date="2024-04" db="EMBL/GenBank/DDBJ databases">
        <authorList>
            <person name="Waldvogel A.-M."/>
            <person name="Schoenle A."/>
        </authorList>
    </citation>
    <scope>NUCLEOTIDE SEQUENCE [LARGE SCALE GENOMIC DNA]</scope>
</reference>
<evidence type="ECO:0000313" key="1">
    <source>
        <dbReference type="EMBL" id="CAL1584234.1"/>
    </source>
</evidence>
<evidence type="ECO:0000313" key="2">
    <source>
        <dbReference type="Proteomes" id="UP001497482"/>
    </source>
</evidence>
<proteinExistence type="predicted"/>
<protein>
    <submittedName>
        <fullName evidence="1">Uncharacterized protein</fullName>
    </submittedName>
</protein>
<name>A0AAV2K3D3_KNICA</name>
<gene>
    <name evidence="1" type="ORF">KC01_LOCUS14601</name>
</gene>
<accession>A0AAV2K3D3</accession>